<accession>A0A069A294</accession>
<dbReference type="EMBL" id="LK932498">
    <property type="protein sequence ID" value="CDS84812.1"/>
    <property type="molecule type" value="Genomic_DNA"/>
</dbReference>
<evidence type="ECO:0000313" key="4">
    <source>
        <dbReference type="Proteomes" id="UP000189137"/>
    </source>
</evidence>
<dbReference type="Proteomes" id="UP000189137">
    <property type="component" value="Unassembled WGS sequence"/>
</dbReference>
<name>A0A069A294_CLODI</name>
<proteinExistence type="predicted"/>
<dbReference type="EMBL" id="FUPS01000021">
    <property type="protein sequence ID" value="SJT25728.1"/>
    <property type="molecule type" value="Genomic_DNA"/>
</dbReference>
<dbReference type="InterPro" id="IPR014719">
    <property type="entry name" value="Ribosomal_bL12_C/ClpS-like"/>
</dbReference>
<evidence type="ECO:0000313" key="3">
    <source>
        <dbReference type="EMBL" id="SJT25728.1"/>
    </source>
</evidence>
<protein>
    <submittedName>
        <fullName evidence="1">Uncharacterized protein</fullName>
    </submittedName>
</protein>
<organism evidence="1">
    <name type="scientific">Clostridioides difficile</name>
    <name type="common">Peptoclostridium difficile</name>
    <dbReference type="NCBI Taxonomy" id="1496"/>
    <lineage>
        <taxon>Bacteria</taxon>
        <taxon>Bacillati</taxon>
        <taxon>Bacillota</taxon>
        <taxon>Clostridia</taxon>
        <taxon>Peptostreptococcales</taxon>
        <taxon>Peptostreptococcaceae</taxon>
        <taxon>Clostridioides</taxon>
    </lineage>
</organism>
<reference evidence="3 4" key="2">
    <citation type="submission" date="2017-02" db="EMBL/GenBank/DDBJ databases">
        <authorList>
            <consortium name="Pathogen Informatics"/>
        </authorList>
    </citation>
    <scope>NUCLEOTIDE SEQUENCE [LARGE SCALE GENOMIC DNA]</scope>
    <source>
        <strain evidence="3 4">VRECD0157</strain>
    </source>
</reference>
<dbReference type="RefSeq" id="WP_015984850.1">
    <property type="nucleotide sequence ID" value="NZ_BIOU01000067.1"/>
</dbReference>
<dbReference type="AlphaFoldDB" id="A0A069A294"/>
<evidence type="ECO:0000313" key="2">
    <source>
        <dbReference type="EMBL" id="CDS85329.1"/>
    </source>
</evidence>
<gene>
    <name evidence="1" type="ORF">BN1096_460013</name>
    <name evidence="2" type="ORF">BN1097_460013</name>
    <name evidence="3" type="ORF">SAMEA3375112_04101</name>
</gene>
<dbReference type="Gene3D" id="3.30.1390.10">
    <property type="match status" value="1"/>
</dbReference>
<dbReference type="EMBL" id="LK932383">
    <property type="protein sequence ID" value="CDS85329.1"/>
    <property type="molecule type" value="Genomic_DNA"/>
</dbReference>
<reference evidence="1" key="1">
    <citation type="submission" date="2014-07" db="EMBL/GenBank/DDBJ databases">
        <authorList>
            <person name="Monot Marc"/>
        </authorList>
    </citation>
    <scope>NUCLEOTIDE SEQUENCE</scope>
    <source>
        <strain evidence="2">7032994</strain>
    </source>
</reference>
<sequence length="186" mass="20214">MFCSNCGAEITGIGKFCSSCGVAVETEIIEDNNIKSNDLIVDANGIEINMTEIYRKYRKEKVNAIKNVMEISGLNIKEAKKIVDFSFEELKINFIDDTMSNSEKEKIIQNQNRKNNIEKAQQESVACCPKCGSTSLTAQKKGFGIGKAMVGASLTGGIGLVAGNLGAKKVRVTCLNCGKQFWAGKK</sequence>
<evidence type="ECO:0000313" key="1">
    <source>
        <dbReference type="EMBL" id="CDS84812.1"/>
    </source>
</evidence>